<dbReference type="Proteomes" id="UP001148614">
    <property type="component" value="Unassembled WGS sequence"/>
</dbReference>
<reference evidence="1" key="1">
    <citation type="submission" date="2022-07" db="EMBL/GenBank/DDBJ databases">
        <title>Genome Sequence of Xylaria arbuscula.</title>
        <authorList>
            <person name="Buettner E."/>
        </authorList>
    </citation>
    <scope>NUCLEOTIDE SEQUENCE</scope>
    <source>
        <strain evidence="1">VT107</strain>
    </source>
</reference>
<dbReference type="VEuPathDB" id="FungiDB:F4678DRAFT_478305"/>
<accession>A0A9W8NFH1</accession>
<keyword evidence="2" id="KW-1185">Reference proteome</keyword>
<name>A0A9W8NFH1_9PEZI</name>
<proteinExistence type="predicted"/>
<protein>
    <submittedName>
        <fullName evidence="1">Uncharacterized protein</fullName>
    </submittedName>
</protein>
<organism evidence="1 2">
    <name type="scientific">Xylaria arbuscula</name>
    <dbReference type="NCBI Taxonomy" id="114810"/>
    <lineage>
        <taxon>Eukaryota</taxon>
        <taxon>Fungi</taxon>
        <taxon>Dikarya</taxon>
        <taxon>Ascomycota</taxon>
        <taxon>Pezizomycotina</taxon>
        <taxon>Sordariomycetes</taxon>
        <taxon>Xylariomycetidae</taxon>
        <taxon>Xylariales</taxon>
        <taxon>Xylariaceae</taxon>
        <taxon>Xylaria</taxon>
    </lineage>
</organism>
<gene>
    <name evidence="1" type="ORF">NPX13_g4864</name>
</gene>
<comment type="caution">
    <text evidence="1">The sequence shown here is derived from an EMBL/GenBank/DDBJ whole genome shotgun (WGS) entry which is preliminary data.</text>
</comment>
<dbReference type="EMBL" id="JANPWZ010000720">
    <property type="protein sequence ID" value="KAJ3572971.1"/>
    <property type="molecule type" value="Genomic_DNA"/>
</dbReference>
<dbReference type="AlphaFoldDB" id="A0A9W8NFH1"/>
<evidence type="ECO:0000313" key="1">
    <source>
        <dbReference type="EMBL" id="KAJ3572971.1"/>
    </source>
</evidence>
<evidence type="ECO:0000313" key="2">
    <source>
        <dbReference type="Proteomes" id="UP001148614"/>
    </source>
</evidence>
<sequence>MASMEFAINTRKMKYTGVAMAALKQSHLEVNLRTYKQHKEKANPNRNDEQQASQACMQRIWLRSGMSNCSPQSTGGRHIGTYALTTKIAPWLEEALSSYQPTNAVLELVQPFSCELHALLEKERAMSSGLHDLDIIEMTYQEDYVYAALTGVDWAKGKNKFNDRLVAFEALARSSVPTLDAKSDIDLCFWRISLAYLARMNDCENARPFKTPKTAYIDHALSYDLVISARGLDTIGSAYMSRDGAAWLDDEGLDSIIGSAVPNDVMDLHTDILTGETRNLLRLLYPQCSSIEQATNITSVVLSSMLCEIFRGHYRARMLNREDGRVSSTSPATWNIYHTAKSQFTDEAISELLICGLKRAATGTQLPPSPSNQFFYLWYDMIEDGSAQMAESQPLGVSEDLAPIIRSLHSLWHAKLLDSTKKPGWGREFDRMSDTLMGEAGEILGRQGGVLEDAYKFAIAYGRLSMGLPYIAYHTIDAIIMTFGVTDLSTVLD</sequence>